<evidence type="ECO:0008006" key="9">
    <source>
        <dbReference type="Google" id="ProtNLM"/>
    </source>
</evidence>
<dbReference type="GO" id="GO:0006629">
    <property type="term" value="P:lipid metabolic process"/>
    <property type="evidence" value="ECO:0007669"/>
    <property type="project" value="UniProtKB-ARBA"/>
</dbReference>
<evidence type="ECO:0000256" key="1">
    <source>
        <dbReference type="ARBA" id="ARBA00010617"/>
    </source>
</evidence>
<dbReference type="PANTHER" id="PTHR24296">
    <property type="entry name" value="CYTOCHROME P450"/>
    <property type="match status" value="1"/>
</dbReference>
<keyword evidence="6" id="KW-0503">Monooxygenase</keyword>
<accession>A0A8H7S757</accession>
<keyword evidence="8" id="KW-1185">Reference proteome</keyword>
<evidence type="ECO:0000256" key="2">
    <source>
        <dbReference type="ARBA" id="ARBA00022723"/>
    </source>
</evidence>
<reference evidence="7 8" key="1">
    <citation type="submission" date="2020-12" db="EMBL/GenBank/DDBJ databases">
        <title>Metabolic potential, ecology and presence of endohyphal bacteria is reflected in genomic diversity of Mucoromycotina.</title>
        <authorList>
            <person name="Muszewska A."/>
            <person name="Okrasinska A."/>
            <person name="Steczkiewicz K."/>
            <person name="Drgas O."/>
            <person name="Orlowska M."/>
            <person name="Perlinska-Lenart U."/>
            <person name="Aleksandrzak-Piekarczyk T."/>
            <person name="Szatraj K."/>
            <person name="Zielenkiewicz U."/>
            <person name="Pilsyk S."/>
            <person name="Malc E."/>
            <person name="Mieczkowski P."/>
            <person name="Kruszewska J.S."/>
            <person name="Biernat P."/>
            <person name="Pawlowska J."/>
        </authorList>
    </citation>
    <scope>NUCLEOTIDE SEQUENCE [LARGE SCALE GENOMIC DNA]</scope>
    <source>
        <strain evidence="7 8">CBS 142.35</strain>
    </source>
</reference>
<organism evidence="7 8">
    <name type="scientific">Circinella minor</name>
    <dbReference type="NCBI Taxonomy" id="1195481"/>
    <lineage>
        <taxon>Eukaryota</taxon>
        <taxon>Fungi</taxon>
        <taxon>Fungi incertae sedis</taxon>
        <taxon>Mucoromycota</taxon>
        <taxon>Mucoromycotina</taxon>
        <taxon>Mucoromycetes</taxon>
        <taxon>Mucorales</taxon>
        <taxon>Lichtheimiaceae</taxon>
        <taxon>Circinella</taxon>
    </lineage>
</organism>
<sequence length="537" mass="61762">MAYISEAVTSITKHINFEQFNSNFNFRHINQQQIPISTAITATAITILGLLALKYNDRAVFTKRRDDVPFIKGVPLVGNLFRTIATVDIIYDDLTESFEKLDTLTMSQSTIGMPPQLQTIDPLNIEYVLRHNFSNYIKGPQMMDTMGDLFGHGIFVANGQEWQYHRKTASHIFNVITLRDHFTDVFMQELKNMSEYIFDTNAKTGEPVDFAHIMSKFTMESFARVAFGKNLNGLLNENNAQFAISFDACQKISFNRFIDPFTDLKEALKPIFSPGSTTYKQHIKIINDFAYSIINERRDKLKQGLVFEDMLSRFMTTETPDGRLLNDVELRDTLLTFLAAGRDTTADSINWTFYCLLTHPDVEAKLRQEIDQYLPNEDIDNPQILYEIARKMTYAHAVFYETLRLYPSVPTNIRLSVKEDRLPSGVKVHKGDSVMWSLYAAGRSTHLWGPDARTFDPERWIQENGELKRVSSYQWMAFNAGPRNCIGQNLATLEAILVITHLLKRYKLSLVPDQKVTYALSLTLQMRYGMKVYISKR</sequence>
<keyword evidence="3 6" id="KW-0560">Oxidoreductase</keyword>
<comment type="caution">
    <text evidence="7">The sequence shown here is derived from an EMBL/GenBank/DDBJ whole genome shotgun (WGS) entry which is preliminary data.</text>
</comment>
<evidence type="ECO:0000256" key="3">
    <source>
        <dbReference type="ARBA" id="ARBA00023002"/>
    </source>
</evidence>
<keyword evidence="2 5" id="KW-0479">Metal-binding</keyword>
<dbReference type="GO" id="GO:0020037">
    <property type="term" value="F:heme binding"/>
    <property type="evidence" value="ECO:0007669"/>
    <property type="project" value="InterPro"/>
</dbReference>
<dbReference type="GO" id="GO:0016705">
    <property type="term" value="F:oxidoreductase activity, acting on paired donors, with incorporation or reduction of molecular oxygen"/>
    <property type="evidence" value="ECO:0007669"/>
    <property type="project" value="InterPro"/>
</dbReference>
<evidence type="ECO:0000313" key="8">
    <source>
        <dbReference type="Proteomes" id="UP000646827"/>
    </source>
</evidence>
<dbReference type="EMBL" id="JAEPRB010000076">
    <property type="protein sequence ID" value="KAG2222718.1"/>
    <property type="molecule type" value="Genomic_DNA"/>
</dbReference>
<name>A0A8H7S757_9FUNG</name>
<dbReference type="InterPro" id="IPR017972">
    <property type="entry name" value="Cyt_P450_CS"/>
</dbReference>
<feature type="binding site" description="axial binding residue" evidence="5">
    <location>
        <position position="485"/>
    </location>
    <ligand>
        <name>heme</name>
        <dbReference type="ChEBI" id="CHEBI:30413"/>
    </ligand>
    <ligandPart>
        <name>Fe</name>
        <dbReference type="ChEBI" id="CHEBI:18248"/>
    </ligandPart>
</feature>
<proteinExistence type="inferred from homology"/>
<dbReference type="Proteomes" id="UP000646827">
    <property type="component" value="Unassembled WGS sequence"/>
</dbReference>
<evidence type="ECO:0000313" key="7">
    <source>
        <dbReference type="EMBL" id="KAG2222718.1"/>
    </source>
</evidence>
<dbReference type="InterPro" id="IPR002401">
    <property type="entry name" value="Cyt_P450_E_grp-I"/>
</dbReference>
<protein>
    <recommendedName>
        <fullName evidence="9">Cytochrome P450</fullName>
    </recommendedName>
</protein>
<dbReference type="PRINTS" id="PR00385">
    <property type="entry name" value="P450"/>
</dbReference>
<dbReference type="GO" id="GO:0005506">
    <property type="term" value="F:iron ion binding"/>
    <property type="evidence" value="ECO:0007669"/>
    <property type="project" value="InterPro"/>
</dbReference>
<dbReference type="AlphaFoldDB" id="A0A8H7S757"/>
<dbReference type="SUPFAM" id="SSF48264">
    <property type="entry name" value="Cytochrome P450"/>
    <property type="match status" value="1"/>
</dbReference>
<keyword evidence="4 5" id="KW-0408">Iron</keyword>
<evidence type="ECO:0000256" key="6">
    <source>
        <dbReference type="RuleBase" id="RU000461"/>
    </source>
</evidence>
<evidence type="ECO:0000256" key="5">
    <source>
        <dbReference type="PIRSR" id="PIRSR602401-1"/>
    </source>
</evidence>
<dbReference type="PROSITE" id="PS00086">
    <property type="entry name" value="CYTOCHROME_P450"/>
    <property type="match status" value="1"/>
</dbReference>
<evidence type="ECO:0000256" key="4">
    <source>
        <dbReference type="ARBA" id="ARBA00023004"/>
    </source>
</evidence>
<dbReference type="InterPro" id="IPR001128">
    <property type="entry name" value="Cyt_P450"/>
</dbReference>
<keyword evidence="5 6" id="KW-0349">Heme</keyword>
<dbReference type="GO" id="GO:0004497">
    <property type="term" value="F:monooxygenase activity"/>
    <property type="evidence" value="ECO:0007669"/>
    <property type="project" value="UniProtKB-KW"/>
</dbReference>
<gene>
    <name evidence="7" type="ORF">INT45_011206</name>
</gene>
<dbReference type="Pfam" id="PF00067">
    <property type="entry name" value="p450"/>
    <property type="match status" value="1"/>
</dbReference>
<comment type="similarity">
    <text evidence="1 6">Belongs to the cytochrome P450 family.</text>
</comment>
<dbReference type="PRINTS" id="PR00463">
    <property type="entry name" value="EP450I"/>
</dbReference>
<dbReference type="Gene3D" id="1.10.630.10">
    <property type="entry name" value="Cytochrome P450"/>
    <property type="match status" value="1"/>
</dbReference>
<dbReference type="InterPro" id="IPR036396">
    <property type="entry name" value="Cyt_P450_sf"/>
</dbReference>
<comment type="cofactor">
    <cofactor evidence="5">
        <name>heme</name>
        <dbReference type="ChEBI" id="CHEBI:30413"/>
    </cofactor>
</comment>
<dbReference type="OrthoDB" id="1470350at2759"/>